<evidence type="ECO:0000313" key="3">
    <source>
        <dbReference type="Proteomes" id="UP001221208"/>
    </source>
</evidence>
<keyword evidence="3" id="KW-1185">Reference proteome</keyword>
<sequence length="70" mass="7595">MPPLPATLSRARAGAANLVAANQWYLIAMAGEDLVPQMMAETASKKLQKKMTPDDIEQSRRLAKSRVAGK</sequence>
<dbReference type="Proteomes" id="UP001221208">
    <property type="component" value="Unassembled WGS sequence"/>
</dbReference>
<dbReference type="RefSeq" id="WP_273672654.1">
    <property type="nucleotide sequence ID" value="NZ_JAQQXR010000007.1"/>
</dbReference>
<evidence type="ECO:0000313" key="2">
    <source>
        <dbReference type="EMBL" id="MDC8759469.1"/>
    </source>
</evidence>
<organism evidence="2 3">
    <name type="scientific">Janthinobacterium fluminis</name>
    <dbReference type="NCBI Taxonomy" id="2987524"/>
    <lineage>
        <taxon>Bacteria</taxon>
        <taxon>Pseudomonadati</taxon>
        <taxon>Pseudomonadota</taxon>
        <taxon>Betaproteobacteria</taxon>
        <taxon>Burkholderiales</taxon>
        <taxon>Oxalobacteraceae</taxon>
        <taxon>Janthinobacterium</taxon>
    </lineage>
</organism>
<name>A0ABT5K3I2_9BURK</name>
<protein>
    <submittedName>
        <fullName evidence="2">Uncharacterized protein</fullName>
    </submittedName>
</protein>
<feature type="region of interest" description="Disordered" evidence="1">
    <location>
        <begin position="45"/>
        <end position="70"/>
    </location>
</feature>
<proteinExistence type="predicted"/>
<evidence type="ECO:0000256" key="1">
    <source>
        <dbReference type="SAM" id="MobiDB-lite"/>
    </source>
</evidence>
<comment type="caution">
    <text evidence="2">The sequence shown here is derived from an EMBL/GenBank/DDBJ whole genome shotgun (WGS) entry which is preliminary data.</text>
</comment>
<gene>
    <name evidence="2" type="ORF">OIK44_17945</name>
</gene>
<accession>A0ABT5K3I2</accession>
<dbReference type="EMBL" id="JAQQXR010000007">
    <property type="protein sequence ID" value="MDC8759469.1"/>
    <property type="molecule type" value="Genomic_DNA"/>
</dbReference>
<feature type="compositionally biased region" description="Basic and acidic residues" evidence="1">
    <location>
        <begin position="51"/>
        <end position="60"/>
    </location>
</feature>
<feature type="compositionally biased region" description="Basic residues" evidence="1">
    <location>
        <begin position="61"/>
        <end position="70"/>
    </location>
</feature>
<reference evidence="2 3" key="1">
    <citation type="submission" date="2022-10" db="EMBL/GenBank/DDBJ databases">
        <title>Janthinobacterium sp. hw3 Genome sequencing.</title>
        <authorList>
            <person name="Park S."/>
        </authorList>
    </citation>
    <scope>NUCLEOTIDE SEQUENCE [LARGE SCALE GENOMIC DNA]</scope>
    <source>
        <strain evidence="3">hw3</strain>
    </source>
</reference>